<dbReference type="OrthoDB" id="272147at2759"/>
<dbReference type="AlphaFoldDB" id="A0A178FP11"/>
<evidence type="ECO:0000256" key="7">
    <source>
        <dbReference type="ARBA" id="ARBA00047740"/>
    </source>
</evidence>
<evidence type="ECO:0000259" key="10">
    <source>
        <dbReference type="Pfam" id="PF02940"/>
    </source>
</evidence>
<dbReference type="GO" id="GO:0140818">
    <property type="term" value="F:mRNA 5'-triphosphate monophosphatase activity"/>
    <property type="evidence" value="ECO:0007669"/>
    <property type="project" value="UniProtKB-EC"/>
</dbReference>
<dbReference type="InterPro" id="IPR040343">
    <property type="entry name" value="Cet1/Ctl1"/>
</dbReference>
<feature type="compositionally biased region" description="Low complexity" evidence="9">
    <location>
        <begin position="388"/>
        <end position="407"/>
    </location>
</feature>
<dbReference type="Proteomes" id="UP000243519">
    <property type="component" value="Unassembled WGS sequence"/>
</dbReference>
<sequence>MDLRTIINTDSAVGAARGPQLHQQQPPPPPPPPPPQHHQQQHHQQQQQQRTQRPLSIHSLGPDEPPLRSGSAHDDHPPQHHEYGGAPAGGRASQPLQPPLQSPKRMPASYMGSTAQSPYQQPPLSSILTGGEPGERASSVLPVPREPYSASSLPPPSAASLSSPFTPQPTSAGTQHSSYFSQQRSHSVHSAASPSSVRSLSYPSGREPSGHPYSPSQQQQQQQHQQPQLQQHQAFHHQQPPPQQQQQHYQQQQPQQQQQQQQQQHYQQQQPQQQQQQQQQRSQPGTPLAPPGSSYRRPSPHPVRPPSSGHDAPLSARLGSPWGSQDASSGGQRDGVSPTVHTPISRHNSVATDSYPRQFSMEREKEQHLDSVSPKTVVSQQGAAPYGDINASNAINSDNAISSNHSILNHSVQTPHKDPELAQQTTHHQLGLEHQTLPPTAARPSYPSTPQTASISNITNSATTASGSPTSRRPVQEASPTLQHHPFPPKPLHQPRSSISAAPGPSSSSERVPMCPPRKKRKRYTQPPIFACKAPRTSGTPPPIPPKGSQALAQPPTSVFPGKRPLPKRESLDRNLTSDSLPPRPSRDADMAVNGNAVKEPAADNPLGPWEPTITNVIPSEELTKLICDFLFQQVVMRKDIGAGPAGGMAVGSGAILEVEAKLGRLIDKSRGERLRLPILSETVISKDDPNLRLAFESSMSQAQHRAMNNFLNEAVKTSISQGTARIPLAYAHKRERDTFYDISANDLPPIVQHHLHPRHKPRVRVTTDVRTGAVIARIVKCRIADLDVYSPRTCLDWRISVNLEMNYDGDLTKLQQTSDWKRSGDRNKDRMSYRHLAYQIDLTQVGTTDSTPADFEHELEIEISSAEIRRQGDLALSGDMNNQYEDLIKGFVDNIRVLARAVPG</sequence>
<feature type="compositionally biased region" description="Low complexity" evidence="9">
    <location>
        <begin position="497"/>
        <end position="509"/>
    </location>
</feature>
<feature type="compositionally biased region" description="Basic and acidic residues" evidence="9">
    <location>
        <begin position="71"/>
        <end position="83"/>
    </location>
</feature>
<evidence type="ECO:0000256" key="1">
    <source>
        <dbReference type="ARBA" id="ARBA00001946"/>
    </source>
</evidence>
<dbReference type="EC" id="3.6.1.74" evidence="8"/>
<feature type="compositionally biased region" description="Polar residues" evidence="9">
    <location>
        <begin position="322"/>
        <end position="331"/>
    </location>
</feature>
<keyword evidence="5 8" id="KW-0378">Hydrolase</keyword>
<dbReference type="SUPFAM" id="SSF55154">
    <property type="entry name" value="CYTH-like phosphatases"/>
    <property type="match status" value="1"/>
</dbReference>
<dbReference type="Gene3D" id="3.20.100.10">
    <property type="entry name" value="mRNA triphosphatase Cet1-like"/>
    <property type="match status" value="1"/>
</dbReference>
<comment type="catalytic activity">
    <reaction evidence="7">
        <text>a 5'-end triphospho-ribonucleoside in mRNA + H2O = a 5'-end diphospho-ribonucleoside in mRNA + phosphate + H(+)</text>
        <dbReference type="Rhea" id="RHEA:67004"/>
        <dbReference type="Rhea" id="RHEA-COMP:17164"/>
        <dbReference type="Rhea" id="RHEA-COMP:17165"/>
        <dbReference type="ChEBI" id="CHEBI:15377"/>
        <dbReference type="ChEBI" id="CHEBI:15378"/>
        <dbReference type="ChEBI" id="CHEBI:43474"/>
        <dbReference type="ChEBI" id="CHEBI:167616"/>
        <dbReference type="ChEBI" id="CHEBI:167618"/>
        <dbReference type="EC" id="3.6.1.74"/>
    </reaction>
    <physiologicalReaction direction="left-to-right" evidence="7">
        <dbReference type="Rhea" id="RHEA:67005"/>
    </physiologicalReaction>
</comment>
<accession>A0A178FP11</accession>
<feature type="compositionally biased region" description="Pro residues" evidence="9">
    <location>
        <begin position="25"/>
        <end position="36"/>
    </location>
</feature>
<dbReference type="GO" id="GO:0006370">
    <property type="term" value="P:7-methylguanosine mRNA capping"/>
    <property type="evidence" value="ECO:0007669"/>
    <property type="project" value="UniProtKB-UniRule"/>
</dbReference>
<dbReference type="PANTHER" id="PTHR28118">
    <property type="entry name" value="POLYNUCLEOTIDE 5'-TRIPHOSPHATASE-RELATED"/>
    <property type="match status" value="1"/>
</dbReference>
<keyword evidence="12" id="KW-1185">Reference proteome</keyword>
<protein>
    <recommendedName>
        <fullName evidence="8">mRNA-capping enzyme subunit beta</fullName>
        <ecNumber evidence="8">3.6.1.74</ecNumber>
    </recommendedName>
    <alternativeName>
        <fullName evidence="8">mRNA 5'-phosphatase</fullName>
    </alternativeName>
    <alternativeName>
        <fullName evidence="8">mRNA 5'-triphosphate monophosphatase</fullName>
    </alternativeName>
</protein>
<keyword evidence="8" id="KW-0506">mRNA capping</keyword>
<evidence type="ECO:0000313" key="11">
    <source>
        <dbReference type="EMBL" id="OAL73247.1"/>
    </source>
</evidence>
<feature type="region of interest" description="Disordered" evidence="9">
    <location>
        <begin position="1"/>
        <end position="591"/>
    </location>
</feature>
<feature type="compositionally biased region" description="Polar residues" evidence="9">
    <location>
        <begin position="168"/>
        <end position="183"/>
    </location>
</feature>
<evidence type="ECO:0000256" key="5">
    <source>
        <dbReference type="ARBA" id="ARBA00022801"/>
    </source>
</evidence>
<evidence type="ECO:0000256" key="2">
    <source>
        <dbReference type="ARBA" id="ARBA00004123"/>
    </source>
</evidence>
<dbReference type="CDD" id="cd07470">
    <property type="entry name" value="CYTH-like_mRNA_RTPase"/>
    <property type="match status" value="1"/>
</dbReference>
<evidence type="ECO:0000256" key="3">
    <source>
        <dbReference type="ARBA" id="ARBA00006345"/>
    </source>
</evidence>
<gene>
    <name evidence="11" type="ORF">A7D00_3022</name>
</gene>
<dbReference type="FunFam" id="3.20.100.10:FF:000002">
    <property type="entry name" value="mRNA capping nucleoside-triphosphatase, putative"/>
    <property type="match status" value="1"/>
</dbReference>
<comment type="subunit">
    <text evidence="8">Heterodimer. The mRNA-capping enzyme is composed of two separate chains alpha and beta, respectively a mRNA guanylyltransferase and an mRNA 5'-triphosphate monophosphatase.</text>
</comment>
<dbReference type="GO" id="GO:0004651">
    <property type="term" value="F:polynucleotide 5'-phosphatase activity"/>
    <property type="evidence" value="ECO:0007669"/>
    <property type="project" value="UniProtKB-UniRule"/>
</dbReference>
<dbReference type="PANTHER" id="PTHR28118:SF1">
    <property type="entry name" value="POLYNUCLEOTIDE 5'-TRIPHOSPHATASE CTL1-RELATED"/>
    <property type="match status" value="1"/>
</dbReference>
<feature type="compositionally biased region" description="Basic and acidic residues" evidence="9">
    <location>
        <begin position="360"/>
        <end position="369"/>
    </location>
</feature>
<evidence type="ECO:0000256" key="4">
    <source>
        <dbReference type="ARBA" id="ARBA00022664"/>
    </source>
</evidence>
<keyword evidence="6 8" id="KW-0539">Nucleus</keyword>
<dbReference type="GO" id="GO:0031533">
    <property type="term" value="C:mRNA capping enzyme complex"/>
    <property type="evidence" value="ECO:0007669"/>
    <property type="project" value="UniProtKB-UniRule"/>
</dbReference>
<dbReference type="InterPro" id="IPR033469">
    <property type="entry name" value="CYTH-like_dom_sf"/>
</dbReference>
<reference evidence="11 12" key="1">
    <citation type="submission" date="2016-05" db="EMBL/GenBank/DDBJ databases">
        <title>Genome sequencing of Trichophyton violaceum CMCC(F)T3l isolated from hair.</title>
        <authorList>
            <person name="Zhan P."/>
            <person name="Tao Y."/>
            <person name="Liu W."/>
        </authorList>
    </citation>
    <scope>NUCLEOTIDE SEQUENCE [LARGE SCALE GENOMIC DNA]</scope>
    <source>
        <strain evidence="12">CMCC(F)T3l</strain>
    </source>
</reference>
<feature type="compositionally biased region" description="Polar residues" evidence="9">
    <location>
        <begin position="1"/>
        <end position="11"/>
    </location>
</feature>
<evidence type="ECO:0000256" key="6">
    <source>
        <dbReference type="ARBA" id="ARBA00023242"/>
    </source>
</evidence>
<comment type="function">
    <text evidence="8">First step of mRNA capping. Converts the 5'-triphosphate end of a nascent mRNA chain into a diphosphate end.</text>
</comment>
<proteinExistence type="inferred from homology"/>
<comment type="subcellular location">
    <subcellularLocation>
        <location evidence="2 8">Nucleus</location>
    </subcellularLocation>
</comment>
<feature type="compositionally biased region" description="Polar residues" evidence="9">
    <location>
        <begin position="373"/>
        <end position="382"/>
    </location>
</feature>
<dbReference type="Pfam" id="PF02940">
    <property type="entry name" value="mRNA_triPase"/>
    <property type="match status" value="1"/>
</dbReference>
<organism evidence="11 12">
    <name type="scientific">Trichophyton violaceum</name>
    <dbReference type="NCBI Taxonomy" id="34388"/>
    <lineage>
        <taxon>Eukaryota</taxon>
        <taxon>Fungi</taxon>
        <taxon>Dikarya</taxon>
        <taxon>Ascomycota</taxon>
        <taxon>Pezizomycotina</taxon>
        <taxon>Eurotiomycetes</taxon>
        <taxon>Eurotiomycetidae</taxon>
        <taxon>Onygenales</taxon>
        <taxon>Arthrodermataceae</taxon>
        <taxon>Trichophyton</taxon>
    </lineage>
</organism>
<evidence type="ECO:0000313" key="12">
    <source>
        <dbReference type="Proteomes" id="UP000243519"/>
    </source>
</evidence>
<comment type="cofactor">
    <cofactor evidence="1 8">
        <name>Mg(2+)</name>
        <dbReference type="ChEBI" id="CHEBI:18420"/>
    </cofactor>
</comment>
<comment type="similarity">
    <text evidence="3 8">Belongs to the fungal TPase family.</text>
</comment>
<evidence type="ECO:0000256" key="9">
    <source>
        <dbReference type="SAM" id="MobiDB-lite"/>
    </source>
</evidence>
<feature type="compositionally biased region" description="Low complexity" evidence="9">
    <location>
        <begin position="184"/>
        <end position="204"/>
    </location>
</feature>
<name>A0A178FP11_TRIVO</name>
<feature type="domain" description="mRNA triphosphatase Cet1-like" evidence="10">
    <location>
        <begin position="621"/>
        <end position="864"/>
    </location>
</feature>
<feature type="compositionally biased region" description="Polar residues" evidence="9">
    <location>
        <begin position="339"/>
        <end position="357"/>
    </location>
</feature>
<dbReference type="InterPro" id="IPR004206">
    <property type="entry name" value="mRNA_triPase_Cet1"/>
</dbReference>
<keyword evidence="4 8" id="KW-0507">mRNA processing</keyword>
<dbReference type="EMBL" id="LHPN01000003">
    <property type="protein sequence ID" value="OAL73247.1"/>
    <property type="molecule type" value="Genomic_DNA"/>
</dbReference>
<feature type="compositionally biased region" description="Polar residues" evidence="9">
    <location>
        <begin position="111"/>
        <end position="128"/>
    </location>
</feature>
<comment type="caution">
    <text evidence="11">The sequence shown here is derived from an EMBL/GenBank/DDBJ whole genome shotgun (WGS) entry which is preliminary data.</text>
</comment>
<feature type="compositionally biased region" description="Low complexity" evidence="9">
    <location>
        <begin position="217"/>
        <end position="280"/>
    </location>
</feature>
<dbReference type="InterPro" id="IPR037009">
    <property type="entry name" value="mRNA_triPase_Cet1_sf"/>
</dbReference>
<feature type="compositionally biased region" description="Polar residues" evidence="9">
    <location>
        <begin position="446"/>
        <end position="482"/>
    </location>
</feature>
<evidence type="ECO:0000256" key="8">
    <source>
        <dbReference type="RuleBase" id="RU367053"/>
    </source>
</evidence>